<dbReference type="OrthoDB" id="9789350at2"/>
<dbReference type="AlphaFoldDB" id="A0A2N5GHD9"/>
<evidence type="ECO:0000313" key="5">
    <source>
        <dbReference type="EMBL" id="PLR98685.1"/>
    </source>
</evidence>
<dbReference type="NCBIfam" id="TIGR02258">
    <property type="entry name" value="2_5_ligase"/>
    <property type="match status" value="1"/>
</dbReference>
<protein>
    <recommendedName>
        <fullName evidence="2">RNA 2',3'-cyclic phosphodiesterase</fullName>
        <shortName evidence="2">RNA 2',3'-CPDase</shortName>
        <ecNumber evidence="2">3.1.4.58</ecNumber>
    </recommendedName>
</protein>
<feature type="active site" description="Proton acceptor" evidence="2">
    <location>
        <position position="130"/>
    </location>
</feature>
<dbReference type="InterPro" id="IPR014051">
    <property type="entry name" value="Phosphoesterase_HXTX"/>
</dbReference>
<dbReference type="Gene3D" id="3.90.1140.10">
    <property type="entry name" value="Cyclic phosphodiesterase"/>
    <property type="match status" value="1"/>
</dbReference>
<dbReference type="PANTHER" id="PTHR35561">
    <property type="entry name" value="RNA 2',3'-CYCLIC PHOSPHODIESTERASE"/>
    <property type="match status" value="1"/>
</dbReference>
<comment type="catalytic activity">
    <reaction evidence="2">
        <text>a 3'-end 2',3'-cyclophospho-ribonucleotide-RNA + H2O = a 3'-end 2'-phospho-ribonucleotide-RNA + H(+)</text>
        <dbReference type="Rhea" id="RHEA:11828"/>
        <dbReference type="Rhea" id="RHEA-COMP:10464"/>
        <dbReference type="Rhea" id="RHEA-COMP:17353"/>
        <dbReference type="ChEBI" id="CHEBI:15377"/>
        <dbReference type="ChEBI" id="CHEBI:15378"/>
        <dbReference type="ChEBI" id="CHEBI:83064"/>
        <dbReference type="ChEBI" id="CHEBI:173113"/>
        <dbReference type="EC" id="3.1.4.58"/>
    </reaction>
</comment>
<dbReference type="EC" id="3.1.4.58" evidence="2"/>
<name>A0A2N5GHD9_9BACI</name>
<evidence type="ECO:0000313" key="4">
    <source>
        <dbReference type="EMBL" id="PLR80172.1"/>
    </source>
</evidence>
<comment type="similarity">
    <text evidence="2">Belongs to the 2H phosphoesterase superfamily. ThpR family.</text>
</comment>
<keyword evidence="1 2" id="KW-0378">Hydrolase</keyword>
<comment type="caution">
    <text evidence="4">The sequence shown here is derived from an EMBL/GenBank/DDBJ whole genome shotgun (WGS) entry which is preliminary data.</text>
</comment>
<dbReference type="EMBL" id="PGVD01000020">
    <property type="protein sequence ID" value="PLR98685.1"/>
    <property type="molecule type" value="Genomic_DNA"/>
</dbReference>
<dbReference type="HAMAP" id="MF_01940">
    <property type="entry name" value="RNA_CPDase"/>
    <property type="match status" value="1"/>
</dbReference>
<dbReference type="PANTHER" id="PTHR35561:SF1">
    <property type="entry name" value="RNA 2',3'-CYCLIC PHOSPHODIESTERASE"/>
    <property type="match status" value="1"/>
</dbReference>
<dbReference type="Proteomes" id="UP000235114">
    <property type="component" value="Unassembled WGS sequence"/>
</dbReference>
<dbReference type="EMBL" id="PGVA01000057">
    <property type="protein sequence ID" value="PLR80172.1"/>
    <property type="molecule type" value="Genomic_DNA"/>
</dbReference>
<feature type="domain" description="Phosphoesterase HXTX" evidence="3">
    <location>
        <begin position="11"/>
        <end position="95"/>
    </location>
</feature>
<feature type="short sequence motif" description="HXTX 2" evidence="2">
    <location>
        <begin position="130"/>
        <end position="133"/>
    </location>
</feature>
<evidence type="ECO:0000256" key="2">
    <source>
        <dbReference type="HAMAP-Rule" id="MF_01940"/>
    </source>
</evidence>
<dbReference type="Proteomes" id="UP000234951">
    <property type="component" value="Unassembled WGS sequence"/>
</dbReference>
<proteinExistence type="inferred from homology"/>
<evidence type="ECO:0000313" key="6">
    <source>
        <dbReference type="Proteomes" id="UP000234951"/>
    </source>
</evidence>
<dbReference type="GO" id="GO:0008664">
    <property type="term" value="F:RNA 2',3'-cyclic 3'-phosphodiesterase activity"/>
    <property type="evidence" value="ECO:0007669"/>
    <property type="project" value="UniProtKB-EC"/>
</dbReference>
<gene>
    <name evidence="4" type="ORF">CU635_19385</name>
    <name evidence="5" type="ORF">CVD25_07150</name>
</gene>
<dbReference type="SUPFAM" id="SSF55144">
    <property type="entry name" value="LigT-like"/>
    <property type="match status" value="1"/>
</dbReference>
<sequence>MGNQPHYFIAVSLPKETKQQLNETAKQLGEDFPFAKWVHEEDFHVTLAFLGASSDEKIAKTIELTNQALTNVGAFRLTIDHIGVFGKKDSPRVFWAGLIREDRLHEVRDLVFSACERAGYSLETRPFAPHITLARNWSGPERLDPHQLKEKNILETEPLSFLATEVVLYRIHPGNTPKYRAFATFPLHIE</sequence>
<dbReference type="RefSeq" id="WP_101579019.1">
    <property type="nucleotide sequence ID" value="NZ_PGVA01000057.1"/>
</dbReference>
<feature type="short sequence motif" description="HXTX 1" evidence="2">
    <location>
        <begin position="44"/>
        <end position="47"/>
    </location>
</feature>
<reference evidence="5 7" key="2">
    <citation type="submission" date="2017-12" db="EMBL/GenBank/DDBJ databases">
        <title>Comparative Functional Genomics of Dry Heat Resistant strains isolated from the Viking Spacecraft.</title>
        <authorList>
            <person name="Seuylemezian A."/>
            <person name="Cooper K."/>
            <person name="Vaishampayan P."/>
        </authorList>
    </citation>
    <scope>NUCLEOTIDE SEQUENCE [LARGE SCALE GENOMIC DNA]</scope>
    <source>
        <strain evidence="5 7">ATCC 29669</strain>
    </source>
</reference>
<feature type="active site" description="Proton donor" evidence="2">
    <location>
        <position position="44"/>
    </location>
</feature>
<evidence type="ECO:0000313" key="7">
    <source>
        <dbReference type="Proteomes" id="UP000235114"/>
    </source>
</evidence>
<evidence type="ECO:0000259" key="3">
    <source>
        <dbReference type="Pfam" id="PF02834"/>
    </source>
</evidence>
<dbReference type="InterPro" id="IPR004175">
    <property type="entry name" value="RNA_CPDase"/>
</dbReference>
<reference evidence="4 6" key="1">
    <citation type="submission" date="2017-11" db="EMBL/GenBank/DDBJ databases">
        <title>Comparitive Functional Genomics of Dry Heat Resistant strains isolated from the Viking Spacecraft.</title>
        <authorList>
            <person name="Seuylemezian A."/>
            <person name="Cooper K."/>
            <person name="Vaishampayan P."/>
        </authorList>
    </citation>
    <scope>NUCLEOTIDE SEQUENCE [LARGE SCALE GENOMIC DNA]</scope>
    <source>
        <strain evidence="4 6">M4.6</strain>
    </source>
</reference>
<comment type="function">
    <text evidence="2">Hydrolyzes RNA 2',3'-cyclic phosphodiester to an RNA 2'-phosphomonoester.</text>
</comment>
<evidence type="ECO:0000256" key="1">
    <source>
        <dbReference type="ARBA" id="ARBA00022801"/>
    </source>
</evidence>
<organism evidence="4 6">
    <name type="scientific">Bacillus canaveralius</name>
    <dbReference type="NCBI Taxonomy" id="1403243"/>
    <lineage>
        <taxon>Bacteria</taxon>
        <taxon>Bacillati</taxon>
        <taxon>Bacillota</taxon>
        <taxon>Bacilli</taxon>
        <taxon>Bacillales</taxon>
        <taxon>Bacillaceae</taxon>
        <taxon>Bacillus</taxon>
    </lineage>
</organism>
<accession>A0A2N5GHD9</accession>
<keyword evidence="7" id="KW-1185">Reference proteome</keyword>
<dbReference type="Pfam" id="PF02834">
    <property type="entry name" value="LigT_PEase"/>
    <property type="match status" value="2"/>
</dbReference>
<dbReference type="GO" id="GO:0004113">
    <property type="term" value="F:2',3'-cyclic-nucleotide 3'-phosphodiesterase activity"/>
    <property type="evidence" value="ECO:0007669"/>
    <property type="project" value="InterPro"/>
</dbReference>
<dbReference type="InterPro" id="IPR009097">
    <property type="entry name" value="Cyclic_Pdiesterase"/>
</dbReference>
<feature type="domain" description="Phosphoesterase HXTX" evidence="3">
    <location>
        <begin position="102"/>
        <end position="175"/>
    </location>
</feature>